<gene>
    <name evidence="3" type="ORF">RND81_01G011700</name>
</gene>
<reference evidence="3" key="1">
    <citation type="submission" date="2024-03" db="EMBL/GenBank/DDBJ databases">
        <title>WGS assembly of Saponaria officinalis var. Norfolk2.</title>
        <authorList>
            <person name="Jenkins J."/>
            <person name="Shu S."/>
            <person name="Grimwood J."/>
            <person name="Barry K."/>
            <person name="Goodstein D."/>
            <person name="Schmutz J."/>
            <person name="Leebens-Mack J."/>
            <person name="Osbourn A."/>
        </authorList>
    </citation>
    <scope>NUCLEOTIDE SEQUENCE [LARGE SCALE GENOMIC DNA]</scope>
    <source>
        <strain evidence="3">JIC</strain>
    </source>
</reference>
<evidence type="ECO:0000313" key="4">
    <source>
        <dbReference type="Proteomes" id="UP001443914"/>
    </source>
</evidence>
<feature type="compositionally biased region" description="Basic and acidic residues" evidence="1">
    <location>
        <begin position="222"/>
        <end position="232"/>
    </location>
</feature>
<feature type="region of interest" description="Disordered" evidence="1">
    <location>
        <begin position="849"/>
        <end position="884"/>
    </location>
</feature>
<protein>
    <recommendedName>
        <fullName evidence="2">DCD domain-containing protein</fullName>
    </recommendedName>
</protein>
<proteinExistence type="predicted"/>
<dbReference type="EMBL" id="JBDFQZ010000001">
    <property type="protein sequence ID" value="KAK9755236.1"/>
    <property type="molecule type" value="Genomic_DNA"/>
</dbReference>
<feature type="domain" description="DCD" evidence="2">
    <location>
        <begin position="460"/>
        <end position="596"/>
    </location>
</feature>
<sequence>MVGTKSKGSKTKSKALVVVHDQPEPLNVINAEADDGPDDGDGHEDDQMTDEMNDEEEGTGFAINDMIVEGNETEEEEEEDVSDGGDAVTDSDVDNRNDGANEAEIEEEPVSCGSDDEDVKTEEEGEEEPEEDMSDGGDTVTNVAVENNADRANEETEEDEEPVSFGSDDEDMHTGEEEEPEEEMSDEGDTVTNVDVKNNNDKPNEEAEEDEPVSFGSDDEDVHTGEENDEGHVLVGNSTDNLDDNKEANELNAEEQISIPAEDGKDESIKEIASTANEIKTVAEKVVRQKKKIIRRILVKKKITPGKAVAGKNEGSEGSSVSSKAVAVNEAKPQSLEDNKAIGEENVDGQTESLKNEEKMKGKPIVKVNKKQMTIRKKKPQGQSRAQTGSKPTKDDPASKENQSIEQEIAKEGAGKSKAGFGPVDSRKNKKVLEEGTQKVNAEDIDKPGSSKSRKSSKKIDSQGMIFICSSDTKKDCYRYKVFGLPAAKKDVVAKIYKGMRLFLFDVDLKMLYGIYKAAAAGSYNVEPEAFKSRFPSQVRFTVLKDYLPIAEEKFKRVIKDNYYTNTKFNGQLNSEQFSTHYFANQVKNLCKLFNETKKSEPKRGLQSRIPITPLSTRVNRKRKQAEDRSRAEPRAISSQDHERKRKSPEEVRHTRMVRDREGTRRARAVRDREEIRRAPAVRGHDEIRRAPAVRGRKETRRALAVRGREETRRAPAVRGREVMRRTSEVRGHEETRRAVVVRGQEAARFAPVETEERYRRPVVFYDREAYLPPIESSSLYQPVRAEDPVRSRIYSYERDPEVDTYRRDSAISYRDPGITGSRESRQHIDQIVRDPYATYREHHVYREPVRETDTRREQYSYSSAERHYRSDDYQHPLNLHRRY</sequence>
<feature type="compositionally biased region" description="Acidic residues" evidence="1">
    <location>
        <begin position="206"/>
        <end position="221"/>
    </location>
</feature>
<name>A0AAW1N5G8_SAPOF</name>
<feature type="compositionally biased region" description="Basic and acidic residues" evidence="1">
    <location>
        <begin position="849"/>
        <end position="875"/>
    </location>
</feature>
<feature type="region of interest" description="Disordered" evidence="1">
    <location>
        <begin position="304"/>
        <end position="458"/>
    </location>
</feature>
<accession>A0AAW1N5G8</accession>
<feature type="region of interest" description="Disordered" evidence="1">
    <location>
        <begin position="1"/>
        <end position="267"/>
    </location>
</feature>
<dbReference type="InterPro" id="IPR013989">
    <property type="entry name" value="Dev_and_cell_death_domain"/>
</dbReference>
<keyword evidence="4" id="KW-1185">Reference proteome</keyword>
<evidence type="ECO:0000259" key="2">
    <source>
        <dbReference type="PROSITE" id="PS51222"/>
    </source>
</evidence>
<evidence type="ECO:0000256" key="1">
    <source>
        <dbReference type="SAM" id="MobiDB-lite"/>
    </source>
</evidence>
<organism evidence="3 4">
    <name type="scientific">Saponaria officinalis</name>
    <name type="common">Common soapwort</name>
    <name type="synonym">Lychnis saponaria</name>
    <dbReference type="NCBI Taxonomy" id="3572"/>
    <lineage>
        <taxon>Eukaryota</taxon>
        <taxon>Viridiplantae</taxon>
        <taxon>Streptophyta</taxon>
        <taxon>Embryophyta</taxon>
        <taxon>Tracheophyta</taxon>
        <taxon>Spermatophyta</taxon>
        <taxon>Magnoliopsida</taxon>
        <taxon>eudicotyledons</taxon>
        <taxon>Gunneridae</taxon>
        <taxon>Pentapetalae</taxon>
        <taxon>Caryophyllales</taxon>
        <taxon>Caryophyllaceae</taxon>
        <taxon>Caryophylleae</taxon>
        <taxon>Saponaria</taxon>
    </lineage>
</organism>
<feature type="compositionally biased region" description="Acidic residues" evidence="1">
    <location>
        <begin position="155"/>
        <end position="189"/>
    </location>
</feature>
<feature type="compositionally biased region" description="Acidic residues" evidence="1">
    <location>
        <begin position="32"/>
        <end position="58"/>
    </location>
</feature>
<dbReference type="SMART" id="SM00767">
    <property type="entry name" value="DCD"/>
    <property type="match status" value="1"/>
</dbReference>
<evidence type="ECO:0000313" key="3">
    <source>
        <dbReference type="EMBL" id="KAK9755236.1"/>
    </source>
</evidence>
<feature type="compositionally biased region" description="Basic residues" evidence="1">
    <location>
        <begin position="362"/>
        <end position="380"/>
    </location>
</feature>
<feature type="region of interest" description="Disordered" evidence="1">
    <location>
        <begin position="602"/>
        <end position="671"/>
    </location>
</feature>
<dbReference type="PANTHER" id="PTHR46444">
    <property type="entry name" value="DCD (DEVELOPMENT AND CELL DEATH) DOMAIN PROTEIN-RELATED"/>
    <property type="match status" value="1"/>
</dbReference>
<dbReference type="PANTHER" id="PTHR46444:SF11">
    <property type="entry name" value="DCD DOMAIN-CONTAINING PROTEIN"/>
    <property type="match status" value="1"/>
</dbReference>
<feature type="compositionally biased region" description="Acidic residues" evidence="1">
    <location>
        <begin position="101"/>
        <end position="135"/>
    </location>
</feature>
<feature type="region of interest" description="Disordered" evidence="1">
    <location>
        <begin position="692"/>
        <end position="731"/>
    </location>
</feature>
<feature type="compositionally biased region" description="Basic and acidic residues" evidence="1">
    <location>
        <begin position="625"/>
        <end position="671"/>
    </location>
</feature>
<comment type="caution">
    <text evidence="3">The sequence shown here is derived from an EMBL/GenBank/DDBJ whole genome shotgun (WGS) entry which is preliminary data.</text>
</comment>
<dbReference type="PROSITE" id="PS51222">
    <property type="entry name" value="DCD"/>
    <property type="match status" value="1"/>
</dbReference>
<feature type="compositionally biased region" description="Basic and acidic residues" evidence="1">
    <location>
        <begin position="707"/>
        <end position="731"/>
    </location>
</feature>
<dbReference type="Pfam" id="PF10539">
    <property type="entry name" value="Dev_Cell_Death"/>
    <property type="match status" value="1"/>
</dbReference>
<feature type="compositionally biased region" description="Acidic residues" evidence="1">
    <location>
        <begin position="71"/>
        <end position="83"/>
    </location>
</feature>
<dbReference type="Proteomes" id="UP001443914">
    <property type="component" value="Unassembled WGS sequence"/>
</dbReference>
<dbReference type="AlphaFoldDB" id="A0AAW1N5G8"/>
<feature type="compositionally biased region" description="Basic and acidic residues" evidence="1">
    <location>
        <begin position="425"/>
        <end position="449"/>
    </location>
</feature>
<feature type="compositionally biased region" description="Polar residues" evidence="1">
    <location>
        <begin position="381"/>
        <end position="391"/>
    </location>
</feature>